<dbReference type="Gene3D" id="3.30.70.270">
    <property type="match status" value="1"/>
</dbReference>
<protein>
    <recommendedName>
        <fullName evidence="3">Transcriptional regulator</fullName>
    </recommendedName>
</protein>
<dbReference type="HOGENOM" id="CLU_046979_3_0_9"/>
<proteinExistence type="predicted"/>
<dbReference type="EMBL" id="AQPX01000020">
    <property type="protein sequence ID" value="EON72104.1"/>
    <property type="molecule type" value="Genomic_DNA"/>
</dbReference>
<accession>R7ZDL9</accession>
<evidence type="ECO:0000313" key="1">
    <source>
        <dbReference type="EMBL" id="EON72104.1"/>
    </source>
</evidence>
<name>R7ZDL9_LYSSH</name>
<gene>
    <name evidence="1" type="ORF">H131_14208</name>
</gene>
<evidence type="ECO:0000313" key="2">
    <source>
        <dbReference type="Proteomes" id="UP000013911"/>
    </source>
</evidence>
<dbReference type="InterPro" id="IPR043128">
    <property type="entry name" value="Rev_trsase/Diguanyl_cyclase"/>
</dbReference>
<comment type="caution">
    <text evidence="1">The sequence shown here is derived from an EMBL/GenBank/DDBJ whole genome shotgun (WGS) entry which is preliminary data.</text>
</comment>
<reference evidence="1 2" key="1">
    <citation type="submission" date="2013-04" db="EMBL/GenBank/DDBJ databases">
        <title>Draft genome of the heavy metal tolerant bacterium Lysinibacillus sphaericus strain OT4b.31.</title>
        <authorList>
            <person name="Pena-Montenegro T.D."/>
            <person name="Dussan J."/>
        </authorList>
    </citation>
    <scope>NUCLEOTIDE SEQUENCE [LARGE SCALE GENOMIC DNA]</scope>
    <source>
        <strain evidence="1 2">OT4b.31</strain>
    </source>
</reference>
<evidence type="ECO:0008006" key="3">
    <source>
        <dbReference type="Google" id="ProtNLM"/>
    </source>
</evidence>
<dbReference type="PATRIC" id="fig|1285586.5.peg.2908"/>
<dbReference type="AlphaFoldDB" id="R7ZDL9"/>
<organism evidence="1 2">
    <name type="scientific">Lysinibacillus sphaericus OT4b.31</name>
    <dbReference type="NCBI Taxonomy" id="1285586"/>
    <lineage>
        <taxon>Bacteria</taxon>
        <taxon>Bacillati</taxon>
        <taxon>Bacillota</taxon>
        <taxon>Bacilli</taxon>
        <taxon>Bacillales</taxon>
        <taxon>Bacillaceae</taxon>
        <taxon>Lysinibacillus</taxon>
    </lineage>
</organism>
<dbReference type="eggNOG" id="COG4565">
    <property type="taxonomic scope" value="Bacteria"/>
</dbReference>
<dbReference type="OrthoDB" id="4986073at2"/>
<sequence length="439" mass="50251">MYKIGVVGPAKSVERIILLAQEIEQDMEFKPYIYSIATETKNIVEAHDQHVDFWLFSGYIPFKIASQTSVPQDKLTHIFFSEAAIYQGFLEQSYSMGKLIDSVSVDIIPSPAQMAAEGLEKIEKNVKQLFVKEFDVAIDPKELFDFHFQLWQKGKIEFAITCYPTVDEQLKEAGVPSYWVSPTKTEIYHTVQLFTEKIKTSYYKETQIGALMLEIKDFDSLKERMKLGYQIQYLELRMKENLLQLCEQVDGSLIEEGNGKYTIFSTRGAIEGQIQFIKEKMYQLSIEMDAKVTAGIGFAQTVFNAELHAHRGLRQTKVNESIDIVMIQDDGTIIESVGNTEELSYSYRAEDPVVIEKLKKASVSVKTYTKIQALIQKMRWKHFTTKDLASQLQMSERNAQRIVADLCSVGLAKIYGEELQHTRGRPIKIYQLISSKNTN</sequence>
<dbReference type="Proteomes" id="UP000013911">
    <property type="component" value="Unassembled WGS sequence"/>
</dbReference>